<reference evidence="1 2" key="1">
    <citation type="journal article" date="2016" name="J. Biotechnol.">
        <title>First complete genome sequence of a species in the genus Microterricola, an extremophilic cold active enzyme producing bacterial strain ERGS5:02 isolated from Sikkim Himalaya.</title>
        <authorList>
            <person name="Himanshu"/>
            <person name="Swarnkar M.K."/>
            <person name="Singh D."/>
            <person name="Kumar R."/>
        </authorList>
    </citation>
    <scope>NUCLEOTIDE SEQUENCE [LARGE SCALE GENOMIC DNA]</scope>
    <source>
        <strain evidence="1 2">ERGS5:02</strain>
    </source>
</reference>
<dbReference type="Gene3D" id="2.160.20.80">
    <property type="entry name" value="E3 ubiquitin-protein ligase SopA"/>
    <property type="match status" value="1"/>
</dbReference>
<evidence type="ECO:0000313" key="1">
    <source>
        <dbReference type="EMBL" id="AMB60054.1"/>
    </source>
</evidence>
<dbReference type="AlphaFoldDB" id="A0A0Y0P749"/>
<dbReference type="InterPro" id="IPR001646">
    <property type="entry name" value="5peptide_repeat"/>
</dbReference>
<dbReference type="Pfam" id="PF00805">
    <property type="entry name" value="Pentapeptide"/>
    <property type="match status" value="1"/>
</dbReference>
<dbReference type="OrthoDB" id="154708at2"/>
<dbReference type="EMBL" id="CP014145">
    <property type="protein sequence ID" value="AMB60054.1"/>
    <property type="molecule type" value="Genomic_DNA"/>
</dbReference>
<organism evidence="1 2">
    <name type="scientific">Microterricola viridarii</name>
    <dbReference type="NCBI Taxonomy" id="412690"/>
    <lineage>
        <taxon>Bacteria</taxon>
        <taxon>Bacillati</taxon>
        <taxon>Actinomycetota</taxon>
        <taxon>Actinomycetes</taxon>
        <taxon>Micrococcales</taxon>
        <taxon>Microbacteriaceae</taxon>
        <taxon>Microterricola</taxon>
    </lineage>
</organism>
<evidence type="ECO:0000313" key="2">
    <source>
        <dbReference type="Proteomes" id="UP000058305"/>
    </source>
</evidence>
<dbReference type="PANTHER" id="PTHR14136">
    <property type="entry name" value="BTB_POZ DOMAIN-CONTAINING PROTEIN KCTD9"/>
    <property type="match status" value="1"/>
</dbReference>
<keyword evidence="2" id="KW-1185">Reference proteome</keyword>
<accession>A0A0Y0P749</accession>
<gene>
    <name evidence="1" type="ORF">AWU67_15640</name>
</gene>
<sequence>MSTNDGGNGAGALRGSLGLRADCGSCFALCCVALAFERSSDFPTSKAVGEPCRNLQADFRCGAHATLRRDGWKGCTVYDCFGAGQKISQQSFGGTSWREAPEIQRDMFALLPVMRQLHELLWYLSDAIGRMSAPDAAGSATAELLGALRASSAETDAVTRLLPGPLLAVDVQAHRAGVNALLLAVSAAVRARHPGATTAEHRGADLIGAKLRGADLAGANLRGACLIAADLRGADLRDADLIGADLRDARLAGADLSTSLFLAQSQLNAARGDAATRIPAGFERPAHWLESG</sequence>
<dbReference type="InterPro" id="IPR051082">
    <property type="entry name" value="Pentapeptide-BTB/POZ_domain"/>
</dbReference>
<dbReference type="Proteomes" id="UP000058305">
    <property type="component" value="Chromosome"/>
</dbReference>
<dbReference type="SUPFAM" id="SSF141571">
    <property type="entry name" value="Pentapeptide repeat-like"/>
    <property type="match status" value="1"/>
</dbReference>
<name>A0A0Y0P749_9MICO</name>
<evidence type="ECO:0008006" key="3">
    <source>
        <dbReference type="Google" id="ProtNLM"/>
    </source>
</evidence>
<dbReference type="RefSeq" id="WP_067231205.1">
    <property type="nucleotide sequence ID" value="NZ_CP014145.1"/>
</dbReference>
<dbReference type="PANTHER" id="PTHR14136:SF17">
    <property type="entry name" value="BTB_POZ DOMAIN-CONTAINING PROTEIN KCTD9"/>
    <property type="match status" value="1"/>
</dbReference>
<dbReference type="KEGG" id="mvd:AWU67_15640"/>
<proteinExistence type="predicted"/>
<reference evidence="2" key="2">
    <citation type="submission" date="2016-01" db="EMBL/GenBank/DDBJ databases">
        <title>First complete genome sequence of a species in the genus Microterricola, an extremophilic cold active enzyme producing strain ERGS5:02 isolated from Sikkim Himalaya.</title>
        <authorList>
            <person name="Kumar R."/>
            <person name="Singh D."/>
            <person name="Swarnkar M.K."/>
        </authorList>
    </citation>
    <scope>NUCLEOTIDE SEQUENCE [LARGE SCALE GENOMIC DNA]</scope>
    <source>
        <strain evidence="2">ERGS5:02</strain>
    </source>
</reference>
<protein>
    <recommendedName>
        <fullName evidence="3">Pentapeptide repeat-containing protein</fullName>
    </recommendedName>
</protein>